<feature type="transmembrane region" description="Helical" evidence="7">
    <location>
        <begin position="368"/>
        <end position="395"/>
    </location>
</feature>
<dbReference type="GO" id="GO:0012505">
    <property type="term" value="C:endomembrane system"/>
    <property type="evidence" value="ECO:0007669"/>
    <property type="project" value="UniProtKB-SubCell"/>
</dbReference>
<dbReference type="Pfam" id="PF07690">
    <property type="entry name" value="MFS_1"/>
    <property type="match status" value="1"/>
</dbReference>
<dbReference type="InterPro" id="IPR011701">
    <property type="entry name" value="MFS"/>
</dbReference>
<feature type="transmembrane region" description="Helical" evidence="7">
    <location>
        <begin position="231"/>
        <end position="252"/>
    </location>
</feature>
<dbReference type="GO" id="GO:0016020">
    <property type="term" value="C:membrane"/>
    <property type="evidence" value="ECO:0007669"/>
    <property type="project" value="TreeGrafter"/>
</dbReference>
<evidence type="ECO:0000256" key="5">
    <source>
        <dbReference type="ARBA" id="ARBA00022989"/>
    </source>
</evidence>
<comment type="caution">
    <text evidence="9">The sequence shown here is derived from an EMBL/GenBank/DDBJ whole genome shotgun (WGS) entry which is preliminary data.</text>
</comment>
<evidence type="ECO:0000256" key="6">
    <source>
        <dbReference type="ARBA" id="ARBA00023136"/>
    </source>
</evidence>
<evidence type="ECO:0000313" key="10">
    <source>
        <dbReference type="Proteomes" id="UP001139333"/>
    </source>
</evidence>
<feature type="transmembrane region" description="Helical" evidence="7">
    <location>
        <begin position="160"/>
        <end position="181"/>
    </location>
</feature>
<evidence type="ECO:0000256" key="7">
    <source>
        <dbReference type="SAM" id="Phobius"/>
    </source>
</evidence>
<dbReference type="Gene3D" id="1.20.1250.20">
    <property type="entry name" value="MFS general substrate transporter like domains"/>
    <property type="match status" value="2"/>
</dbReference>
<dbReference type="InterPro" id="IPR051788">
    <property type="entry name" value="MFS_Transporter"/>
</dbReference>
<dbReference type="RefSeq" id="WP_248995599.1">
    <property type="nucleotide sequence ID" value="NZ_JAKIKP010000005.1"/>
</dbReference>
<evidence type="ECO:0000313" key="9">
    <source>
        <dbReference type="EMBL" id="MCL1142883.1"/>
    </source>
</evidence>
<dbReference type="AlphaFoldDB" id="A0A9X1ZJG7"/>
<evidence type="ECO:0000256" key="4">
    <source>
        <dbReference type="ARBA" id="ARBA00022692"/>
    </source>
</evidence>
<dbReference type="Proteomes" id="UP001139333">
    <property type="component" value="Unassembled WGS sequence"/>
</dbReference>
<comment type="subcellular location">
    <subcellularLocation>
        <location evidence="1">Endomembrane system</location>
        <topology evidence="1">Multi-pass membrane protein</topology>
    </subcellularLocation>
</comment>
<dbReference type="GO" id="GO:0022857">
    <property type="term" value="F:transmembrane transporter activity"/>
    <property type="evidence" value="ECO:0007669"/>
    <property type="project" value="InterPro"/>
</dbReference>
<accession>A0A9X1ZJG7</accession>
<keyword evidence="5 7" id="KW-1133">Transmembrane helix</keyword>
<feature type="transmembrane region" description="Helical" evidence="7">
    <location>
        <begin position="202"/>
        <end position="219"/>
    </location>
</feature>
<comment type="similarity">
    <text evidence="2">Belongs to the major facilitator superfamily.</text>
</comment>
<dbReference type="InterPro" id="IPR020846">
    <property type="entry name" value="MFS_dom"/>
</dbReference>
<evidence type="ECO:0000256" key="3">
    <source>
        <dbReference type="ARBA" id="ARBA00022448"/>
    </source>
</evidence>
<feature type="transmembrane region" description="Helical" evidence="7">
    <location>
        <begin position="326"/>
        <end position="348"/>
    </location>
</feature>
<evidence type="ECO:0000256" key="1">
    <source>
        <dbReference type="ARBA" id="ARBA00004127"/>
    </source>
</evidence>
<keyword evidence="3" id="KW-0813">Transport</keyword>
<protein>
    <submittedName>
        <fullName evidence="9">MFS transporter</fullName>
    </submittedName>
</protein>
<keyword evidence="6 7" id="KW-0472">Membrane</keyword>
<reference evidence="9" key="1">
    <citation type="submission" date="2022-01" db="EMBL/GenBank/DDBJ databases">
        <title>Whole genome-based taxonomy of the Shewanellaceae.</title>
        <authorList>
            <person name="Martin-Rodriguez A.J."/>
        </authorList>
    </citation>
    <scope>NUCLEOTIDE SEQUENCE</scope>
    <source>
        <strain evidence="9">DSM 16422</strain>
    </source>
</reference>
<dbReference type="PROSITE" id="PS50850">
    <property type="entry name" value="MFS"/>
    <property type="match status" value="1"/>
</dbReference>
<keyword evidence="4 7" id="KW-0812">Transmembrane</keyword>
<dbReference type="InterPro" id="IPR036259">
    <property type="entry name" value="MFS_trans_sf"/>
</dbReference>
<organism evidence="9 10">
    <name type="scientific">Shewanella gaetbuli</name>
    <dbReference type="NCBI Taxonomy" id="220752"/>
    <lineage>
        <taxon>Bacteria</taxon>
        <taxon>Pseudomonadati</taxon>
        <taxon>Pseudomonadota</taxon>
        <taxon>Gammaproteobacteria</taxon>
        <taxon>Alteromonadales</taxon>
        <taxon>Shewanellaceae</taxon>
        <taxon>Shewanella</taxon>
    </lineage>
</organism>
<feature type="transmembrane region" description="Helical" evidence="7">
    <location>
        <begin position="12"/>
        <end position="31"/>
    </location>
</feature>
<evidence type="ECO:0000256" key="2">
    <source>
        <dbReference type="ARBA" id="ARBA00008335"/>
    </source>
</evidence>
<dbReference type="PANTHER" id="PTHR23514">
    <property type="entry name" value="BYPASS OF STOP CODON PROTEIN 6"/>
    <property type="match status" value="1"/>
</dbReference>
<dbReference type="SUPFAM" id="SSF103473">
    <property type="entry name" value="MFS general substrate transporter"/>
    <property type="match status" value="1"/>
</dbReference>
<keyword evidence="10" id="KW-1185">Reference proteome</keyword>
<gene>
    <name evidence="9" type="ORF">L2672_09280</name>
</gene>
<feature type="transmembrane region" description="Helical" evidence="7">
    <location>
        <begin position="83"/>
        <end position="110"/>
    </location>
</feature>
<proteinExistence type="inferred from homology"/>
<feature type="domain" description="Major facilitator superfamily (MFS) profile" evidence="8">
    <location>
        <begin position="10"/>
        <end position="399"/>
    </location>
</feature>
<name>A0A9X1ZJG7_9GAMM</name>
<feature type="transmembrane region" description="Helical" evidence="7">
    <location>
        <begin position="264"/>
        <end position="285"/>
    </location>
</feature>
<feature type="transmembrane region" description="Helical" evidence="7">
    <location>
        <begin position="291"/>
        <end position="314"/>
    </location>
</feature>
<dbReference type="EMBL" id="JAKIKP010000005">
    <property type="protein sequence ID" value="MCL1142883.1"/>
    <property type="molecule type" value="Genomic_DNA"/>
</dbReference>
<feature type="transmembrane region" description="Helical" evidence="7">
    <location>
        <begin position="51"/>
        <end position="71"/>
    </location>
</feature>
<sequence length="410" mass="43522">MINQVDKVRIFNLCCVSLIVTAMTFAIRAGILGDLGQEFGLTGEELGWINAMAFLGFPVATIVGGALYNLLGAKKLITLAFSCHLLGLILTITAGGFWGLLISTFCIGFANGSVEAGCNPLIADLHPENKTTMLNKFHVWFPGGIVIGALISNLMTSFGLAWQLQVAIIIIPTLIYGVMLLKSTFPQFDTQKHSTISNIKSLFSPLYLLFLLCISLTATTELGTQQWIESILGASGASPMLILALITGLMAVGRFYAGALVHRLSPVGTLFFSAIIAAIGIYSMSIATGNMVYLAAILFAIGVTYFWPTVLGCVAEYTPKTGAMGLSVAGGMGMFAVSMWNPVIGGWIDSAKEHAALTETSAEKIDLIAGQIVLGNLVIFPCSLIIIFALLAFIIRKVHSPAKVSAIDAV</sequence>
<evidence type="ECO:0000259" key="8">
    <source>
        <dbReference type="PROSITE" id="PS50850"/>
    </source>
</evidence>
<dbReference type="PANTHER" id="PTHR23514:SF3">
    <property type="entry name" value="BYPASS OF STOP CODON PROTEIN 6"/>
    <property type="match status" value="1"/>
</dbReference>